<dbReference type="EMBL" id="JADPKZ010000034">
    <property type="protein sequence ID" value="MBF8377257.1"/>
    <property type="molecule type" value="Genomic_DNA"/>
</dbReference>
<evidence type="ECO:0000313" key="4">
    <source>
        <dbReference type="EMBL" id="MBF8377257.1"/>
    </source>
</evidence>
<dbReference type="InterPro" id="IPR057666">
    <property type="entry name" value="DrpA_SLOG"/>
</dbReference>
<dbReference type="Proteomes" id="UP000642910">
    <property type="component" value="Unassembled WGS sequence"/>
</dbReference>
<dbReference type="SUPFAM" id="SSF102405">
    <property type="entry name" value="MCP/YpsA-like"/>
    <property type="match status" value="1"/>
</dbReference>
<feature type="domain" description="DprA winged helix" evidence="3">
    <location>
        <begin position="311"/>
        <end position="353"/>
    </location>
</feature>
<reference evidence="4 5" key="1">
    <citation type="submission" date="2020-11" db="EMBL/GenBank/DDBJ databases">
        <title>Genomic insight of Alicyclobacillus mali FL 18 reveals a new arsenic-resistant strain, with potential in environmental biotechnology.</title>
        <authorList>
            <person name="Fiorentino G."/>
            <person name="Gallo G."/>
            <person name="Aulitto M."/>
        </authorList>
    </citation>
    <scope>NUCLEOTIDE SEQUENCE [LARGE SCALE GENOMIC DNA]</scope>
    <source>
        <strain evidence="4 5">FL 18</strain>
    </source>
</reference>
<keyword evidence="5" id="KW-1185">Reference proteome</keyword>
<dbReference type="RefSeq" id="WP_067848472.1">
    <property type="nucleotide sequence ID" value="NZ_JADPKZ010000034.1"/>
</dbReference>
<evidence type="ECO:0000313" key="5">
    <source>
        <dbReference type="Proteomes" id="UP000642910"/>
    </source>
</evidence>
<evidence type="ECO:0000259" key="3">
    <source>
        <dbReference type="Pfam" id="PF17782"/>
    </source>
</evidence>
<sequence>MSDEELAILWSLCPGLAPSTLRRLVRIFGGIRAFHEAQVGDWAASGGVEDAQVSRMDAWRRTLPCPDHLKRQLASRGIVVIGRGAKNYPDRLLQLADPPIALFVRGRAELLVAERQTFAIVGTRRMTGYGMEAARWIAGEMARREAVIVSGLALGVDATAHAAALEMGGDTVAVLGCGIDRCYPPSNRRLYDQIASSGALVSEYPPGTPVRKYHFPERNRLIASLSGAVVVVQAGDRSGALITAQYALELGRDVYAVPGPITSRASRGVNRLMFDGAIPLVDPSDLWPGEAGVREQHVGKVPAHLEPCYRALGRHQPIRAGELAIVAELDAGYVFGALLEMELARMVERLPDGTYHLRPASFASDG</sequence>
<proteinExistence type="inferred from homology"/>
<evidence type="ECO:0000259" key="2">
    <source>
        <dbReference type="Pfam" id="PF02481"/>
    </source>
</evidence>
<dbReference type="Gene3D" id="3.40.50.450">
    <property type="match status" value="1"/>
</dbReference>
<dbReference type="InterPro" id="IPR041614">
    <property type="entry name" value="DprA_WH"/>
</dbReference>
<gene>
    <name evidence="4" type="primary">dprA</name>
    <name evidence="4" type="ORF">IW967_05155</name>
</gene>
<name>A0ABS0F1V1_9BACL</name>
<dbReference type="PANTHER" id="PTHR43022:SF1">
    <property type="entry name" value="PROTEIN SMF"/>
    <property type="match status" value="1"/>
</dbReference>
<protein>
    <submittedName>
        <fullName evidence="4">DNA-protecting protein DprA</fullName>
    </submittedName>
</protein>
<dbReference type="Pfam" id="PF02481">
    <property type="entry name" value="DNA_processg_A"/>
    <property type="match status" value="1"/>
</dbReference>
<dbReference type="NCBIfam" id="TIGR00732">
    <property type="entry name" value="dprA"/>
    <property type="match status" value="1"/>
</dbReference>
<dbReference type="PANTHER" id="PTHR43022">
    <property type="entry name" value="PROTEIN SMF"/>
    <property type="match status" value="1"/>
</dbReference>
<evidence type="ECO:0000256" key="1">
    <source>
        <dbReference type="ARBA" id="ARBA00006525"/>
    </source>
</evidence>
<comment type="caution">
    <text evidence="4">The sequence shown here is derived from an EMBL/GenBank/DDBJ whole genome shotgun (WGS) entry which is preliminary data.</text>
</comment>
<accession>A0ABS0F1V1</accession>
<feature type="domain" description="Smf/DprA SLOG" evidence="2">
    <location>
        <begin position="81"/>
        <end position="286"/>
    </location>
</feature>
<dbReference type="InterPro" id="IPR003488">
    <property type="entry name" value="DprA"/>
</dbReference>
<dbReference type="Pfam" id="PF17782">
    <property type="entry name" value="WHD_DprA"/>
    <property type="match status" value="1"/>
</dbReference>
<organism evidence="4 5">
    <name type="scientific">Alicyclobacillus mali</name>
    <name type="common">ex Roth et al. 2021</name>
    <dbReference type="NCBI Taxonomy" id="1123961"/>
    <lineage>
        <taxon>Bacteria</taxon>
        <taxon>Bacillati</taxon>
        <taxon>Bacillota</taxon>
        <taxon>Bacilli</taxon>
        <taxon>Bacillales</taxon>
        <taxon>Alicyclobacillaceae</taxon>
        <taxon>Alicyclobacillus</taxon>
    </lineage>
</organism>
<comment type="similarity">
    <text evidence="1">Belongs to the DprA/Smf family.</text>
</comment>